<dbReference type="GO" id="GO:0016301">
    <property type="term" value="F:kinase activity"/>
    <property type="evidence" value="ECO:0007669"/>
    <property type="project" value="UniProtKB-KW"/>
</dbReference>
<organism evidence="1 2">
    <name type="scientific">Fumia xinanensis</name>
    <dbReference type="NCBI Taxonomy" id="2763659"/>
    <lineage>
        <taxon>Bacteria</taxon>
        <taxon>Bacillati</taxon>
        <taxon>Bacillota</taxon>
        <taxon>Clostridia</taxon>
        <taxon>Eubacteriales</taxon>
        <taxon>Oscillospiraceae</taxon>
        <taxon>Fumia</taxon>
    </lineage>
</organism>
<keyword evidence="1" id="KW-0418">Kinase</keyword>
<dbReference type="RefSeq" id="WP_249295095.1">
    <property type="nucleotide sequence ID" value="NZ_JACRSV010000002.1"/>
</dbReference>
<dbReference type="InterPro" id="IPR027417">
    <property type="entry name" value="P-loop_NTPase"/>
</dbReference>
<dbReference type="SUPFAM" id="SSF52540">
    <property type="entry name" value="P-loop containing nucleoside triphosphate hydrolases"/>
    <property type="match status" value="1"/>
</dbReference>
<gene>
    <name evidence="1" type="ORF">H8710_08610</name>
</gene>
<accession>A0A926E319</accession>
<keyword evidence="1" id="KW-0808">Transferase</keyword>
<dbReference type="EMBL" id="JACRSV010000002">
    <property type="protein sequence ID" value="MBC8560127.1"/>
    <property type="molecule type" value="Genomic_DNA"/>
</dbReference>
<dbReference type="Pfam" id="PF13189">
    <property type="entry name" value="Cytidylate_kin2"/>
    <property type="match status" value="1"/>
</dbReference>
<dbReference type="Proteomes" id="UP000610760">
    <property type="component" value="Unassembled WGS sequence"/>
</dbReference>
<dbReference type="Gene3D" id="3.40.50.300">
    <property type="entry name" value="P-loop containing nucleotide triphosphate hydrolases"/>
    <property type="match status" value="1"/>
</dbReference>
<evidence type="ECO:0000313" key="1">
    <source>
        <dbReference type="EMBL" id="MBC8560127.1"/>
    </source>
</evidence>
<comment type="caution">
    <text evidence="1">The sequence shown here is derived from an EMBL/GenBank/DDBJ whole genome shotgun (WGS) entry which is preliminary data.</text>
</comment>
<protein>
    <submittedName>
        <fullName evidence="1">Cytidylate kinase-like family protein</fullName>
    </submittedName>
</protein>
<evidence type="ECO:0000313" key="2">
    <source>
        <dbReference type="Proteomes" id="UP000610760"/>
    </source>
</evidence>
<sequence>MAKTNYVITISRQFGSGGRLIGKKLAESLEIPFYDKELITMAAQQSGYSREIFEKADERATNSLLYTLSMNSYLLHGMTGMAELPLNDKVFLIQSEIIRKVAAEGPCVIVGRCADYVLKERPRCLNFYIYADLQSRVDRATTVYGMESEKAEDNIQKLDKKRANYYNFYTNLRWGLAENYDLCVNSAAIGIDSTVDVLRHFIERKTLGPAK</sequence>
<keyword evidence="2" id="KW-1185">Reference proteome</keyword>
<reference evidence="1" key="1">
    <citation type="submission" date="2020-08" db="EMBL/GenBank/DDBJ databases">
        <title>Genome public.</title>
        <authorList>
            <person name="Liu C."/>
            <person name="Sun Q."/>
        </authorList>
    </citation>
    <scope>NUCLEOTIDE SEQUENCE</scope>
    <source>
        <strain evidence="1">NSJ-33</strain>
    </source>
</reference>
<name>A0A926E319_9FIRM</name>
<dbReference type="AlphaFoldDB" id="A0A926E319"/>
<proteinExistence type="predicted"/>